<accession>A0A3D5Q9J5</accession>
<dbReference type="InterPro" id="IPR003646">
    <property type="entry name" value="SH3-like_bac-type"/>
</dbReference>
<proteinExistence type="predicted"/>
<evidence type="ECO:0000313" key="3">
    <source>
        <dbReference type="Proteomes" id="UP000262325"/>
    </source>
</evidence>
<organism evidence="2 3">
    <name type="scientific">Flexistipes sinusarabici</name>
    <dbReference type="NCBI Taxonomy" id="2352"/>
    <lineage>
        <taxon>Bacteria</taxon>
        <taxon>Pseudomonadati</taxon>
        <taxon>Deferribacterota</taxon>
        <taxon>Deferribacteres</taxon>
        <taxon>Deferribacterales</taxon>
        <taxon>Flexistipitaceae</taxon>
        <taxon>Flexistipes</taxon>
    </lineage>
</organism>
<evidence type="ECO:0000313" key="2">
    <source>
        <dbReference type="EMBL" id="HCW92486.1"/>
    </source>
</evidence>
<dbReference type="SMART" id="SM00287">
    <property type="entry name" value="SH3b"/>
    <property type="match status" value="1"/>
</dbReference>
<dbReference type="PROSITE" id="PS51781">
    <property type="entry name" value="SH3B"/>
    <property type="match status" value="1"/>
</dbReference>
<dbReference type="Proteomes" id="UP000262325">
    <property type="component" value="Unassembled WGS sequence"/>
</dbReference>
<feature type="domain" description="SH3b" evidence="1">
    <location>
        <begin position="39"/>
        <end position="102"/>
    </location>
</feature>
<protein>
    <recommendedName>
        <fullName evidence="1">SH3b domain-containing protein</fullName>
    </recommendedName>
</protein>
<evidence type="ECO:0000259" key="1">
    <source>
        <dbReference type="PROSITE" id="PS51781"/>
    </source>
</evidence>
<name>A0A3D5Q9J5_FLESI</name>
<comment type="caution">
    <text evidence="2">The sequence shown here is derived from an EMBL/GenBank/DDBJ whole genome shotgun (WGS) entry which is preliminary data.</text>
</comment>
<dbReference type="Gene3D" id="2.30.30.40">
    <property type="entry name" value="SH3 Domains"/>
    <property type="match status" value="1"/>
</dbReference>
<dbReference type="EMBL" id="DPPF01000048">
    <property type="protein sequence ID" value="HCW92486.1"/>
    <property type="molecule type" value="Genomic_DNA"/>
</dbReference>
<sequence>MEILYILGSMFKKISIPVILFAVFIFNGFCEEKAGAFVESLGVITANVVYVRDKPDLDARRIRTFYEGAKIIVIGEQGKWYKVKVNNVRSGYALKKDISFKDTLGGSSKSSSYFDKKLSLNVQNFIDRFNLNMTESDYFDKEGIVPVFKYKKLQIEDGTVKLELIYTTEKKRERVVSDNMSNPFAKELRYFMEVVFFKLINSPYKNFHIDVFSNPSENNGSFKKYAEFGFNRERVNFEKVKDFRGEVWNYIKTTSDISEIFSKYPIVK</sequence>
<gene>
    <name evidence="2" type="ORF">DHM44_02270</name>
</gene>
<dbReference type="AlphaFoldDB" id="A0A3D5Q9J5"/>
<dbReference type="Pfam" id="PF08239">
    <property type="entry name" value="SH3_3"/>
    <property type="match status" value="1"/>
</dbReference>
<reference evidence="2 3" key="1">
    <citation type="journal article" date="2018" name="Nat. Biotechnol.">
        <title>A standardized bacterial taxonomy based on genome phylogeny substantially revises the tree of life.</title>
        <authorList>
            <person name="Parks D.H."/>
            <person name="Chuvochina M."/>
            <person name="Waite D.W."/>
            <person name="Rinke C."/>
            <person name="Skarshewski A."/>
            <person name="Chaumeil P.A."/>
            <person name="Hugenholtz P."/>
        </authorList>
    </citation>
    <scope>NUCLEOTIDE SEQUENCE [LARGE SCALE GENOMIC DNA]</scope>
    <source>
        <strain evidence="2">UBA8672</strain>
    </source>
</reference>